<keyword evidence="2" id="KW-1185">Reference proteome</keyword>
<evidence type="ECO:0000313" key="2">
    <source>
        <dbReference type="Proteomes" id="UP000274211"/>
    </source>
</evidence>
<comment type="caution">
    <text evidence="1">The sequence shown here is derived from an EMBL/GenBank/DDBJ whole genome shotgun (WGS) entry which is preliminary data.</text>
</comment>
<dbReference type="EMBL" id="QMGS01000027">
    <property type="protein sequence ID" value="RMW90065.1"/>
    <property type="molecule type" value="Genomic_DNA"/>
</dbReference>
<protein>
    <submittedName>
        <fullName evidence="1">Uncharacterized protein</fullName>
    </submittedName>
</protein>
<gene>
    <name evidence="1" type="ORF">DOL88_02165</name>
</gene>
<organism evidence="1 2">
    <name type="scientific">Aggregatibacter aphrophilus</name>
    <name type="common">Haemophilus aphrophilus</name>
    <dbReference type="NCBI Taxonomy" id="732"/>
    <lineage>
        <taxon>Bacteria</taxon>
        <taxon>Pseudomonadati</taxon>
        <taxon>Pseudomonadota</taxon>
        <taxon>Gammaproteobacteria</taxon>
        <taxon>Pasteurellales</taxon>
        <taxon>Pasteurellaceae</taxon>
        <taxon>Aggregatibacter</taxon>
    </lineage>
</organism>
<reference evidence="1 2" key="1">
    <citation type="journal article" date="2019" name="J. Oral Microbiol.">
        <title>Role of OmpA1 and OmpA2 in Aggregatibacter actinomycetemcomitans and Aggregatibacter aphrophilus serum resistance.</title>
        <authorList>
            <person name="Lindholm M."/>
            <person name="Min Aung K."/>
            <person name="Nyunt Wai S."/>
            <person name="Oscarsson J."/>
        </authorList>
    </citation>
    <scope>NUCLEOTIDE SEQUENCE [LARGE SCALE GENOMIC DNA]</scope>
    <source>
        <strain evidence="1 2">HK83</strain>
    </source>
</reference>
<dbReference type="Proteomes" id="UP000274211">
    <property type="component" value="Unassembled WGS sequence"/>
</dbReference>
<name>A0ABX9VY83_AGGAP</name>
<accession>A0ABX9VY83</accession>
<evidence type="ECO:0000313" key="1">
    <source>
        <dbReference type="EMBL" id="RMW90065.1"/>
    </source>
</evidence>
<sequence>MAKFSAYLLFCPVKTFGKFLTIESSSLVRSYEAVGKANVQNPLDFVTALTASNKIQLEAELF</sequence>
<proteinExistence type="predicted"/>